<accession>A0A0S3SDG2</accession>
<name>A0A0S3SDG2_PHAAN</name>
<evidence type="ECO:0000313" key="1">
    <source>
        <dbReference type="EMBL" id="BAT90874.1"/>
    </source>
</evidence>
<dbReference type="PANTHER" id="PTHR38222">
    <property type="entry name" value="TFIIS N-TERMINAL DOMAIN-CONTAINING PROTEIN"/>
    <property type="match status" value="1"/>
</dbReference>
<sequence length="72" mass="7922">MSALVDIWTSEQSKLREKDAASIQHESAQSLQKMVQNSSGLAELAAKPMQVNKPRLLFSEASLSMLVQCFSP</sequence>
<keyword evidence="2" id="KW-1185">Reference proteome</keyword>
<reference evidence="1 2" key="1">
    <citation type="journal article" date="2015" name="Sci. Rep.">
        <title>The power of single molecule real-time sequencing technology in the de novo assembly of a eukaryotic genome.</title>
        <authorList>
            <person name="Sakai H."/>
            <person name="Naito K."/>
            <person name="Ogiso-Tanaka E."/>
            <person name="Takahashi Y."/>
            <person name="Iseki K."/>
            <person name="Muto C."/>
            <person name="Satou K."/>
            <person name="Teruya K."/>
            <person name="Shiroma A."/>
            <person name="Shimoji M."/>
            <person name="Hirano T."/>
            <person name="Itoh T."/>
            <person name="Kaga A."/>
            <person name="Tomooka N."/>
        </authorList>
    </citation>
    <scope>NUCLEOTIDE SEQUENCE [LARGE SCALE GENOMIC DNA]</scope>
    <source>
        <strain evidence="2">cv. Shumari</strain>
    </source>
</reference>
<evidence type="ECO:0000313" key="2">
    <source>
        <dbReference type="Proteomes" id="UP000291084"/>
    </source>
</evidence>
<proteinExistence type="predicted"/>
<dbReference type="PANTHER" id="PTHR38222:SF1">
    <property type="entry name" value="TFIIS N-TERMINAL DOMAIN-CONTAINING PROTEIN"/>
    <property type="match status" value="1"/>
</dbReference>
<dbReference type="AlphaFoldDB" id="A0A0S3SDG2"/>
<protein>
    <submittedName>
        <fullName evidence="1">Uncharacterized protein</fullName>
    </submittedName>
</protein>
<gene>
    <name evidence="1" type="primary">Vigan.06G216500</name>
    <name evidence="1" type="ORF">VIGAN_06216500</name>
</gene>
<dbReference type="EMBL" id="AP015039">
    <property type="protein sequence ID" value="BAT90874.1"/>
    <property type="molecule type" value="Genomic_DNA"/>
</dbReference>
<organism evidence="1 2">
    <name type="scientific">Vigna angularis var. angularis</name>
    <dbReference type="NCBI Taxonomy" id="157739"/>
    <lineage>
        <taxon>Eukaryota</taxon>
        <taxon>Viridiplantae</taxon>
        <taxon>Streptophyta</taxon>
        <taxon>Embryophyta</taxon>
        <taxon>Tracheophyta</taxon>
        <taxon>Spermatophyta</taxon>
        <taxon>Magnoliopsida</taxon>
        <taxon>eudicotyledons</taxon>
        <taxon>Gunneridae</taxon>
        <taxon>Pentapetalae</taxon>
        <taxon>rosids</taxon>
        <taxon>fabids</taxon>
        <taxon>Fabales</taxon>
        <taxon>Fabaceae</taxon>
        <taxon>Papilionoideae</taxon>
        <taxon>50 kb inversion clade</taxon>
        <taxon>NPAAA clade</taxon>
        <taxon>indigoferoid/millettioid clade</taxon>
        <taxon>Phaseoleae</taxon>
        <taxon>Vigna</taxon>
    </lineage>
</organism>
<dbReference type="OrthoDB" id="607613at2759"/>
<dbReference type="Proteomes" id="UP000291084">
    <property type="component" value="Chromosome 6"/>
</dbReference>